<protein>
    <submittedName>
        <fullName evidence="1">Uncharacterized protein</fullName>
    </submittedName>
</protein>
<evidence type="ECO:0000313" key="1">
    <source>
        <dbReference type="EMBL" id="CZR36121.1"/>
    </source>
</evidence>
<sequence length="136" mass="14698">MFTASLPTTQGMTAEIATTTANIGSEVPSDIPFISNARFDECDSSIAPWELYTGENTAFVVSDVTHTGSNSAFMIQGQSPLIDFIKQPLKGSLTAGVMYHARLGQCKLLLPRCCAHMLISKITIGRNQSLSFLPRV</sequence>
<gene>
    <name evidence="1" type="ORF">FPRO_03619</name>
</gene>
<dbReference type="RefSeq" id="XP_031076714.1">
    <property type="nucleotide sequence ID" value="XM_031226148.1"/>
</dbReference>
<accession>A0A1L7V5J0</accession>
<name>A0A1L7V5J0_FUSPR</name>
<comment type="caution">
    <text evidence="1">The sequence shown here is derived from an EMBL/GenBank/DDBJ whole genome shotgun (WGS) entry which is preliminary data.</text>
</comment>
<proteinExistence type="predicted"/>
<organism evidence="1 2">
    <name type="scientific">Fusarium proliferatum (strain ET1)</name>
    <name type="common">Orchid endophyte fungus</name>
    <dbReference type="NCBI Taxonomy" id="1227346"/>
    <lineage>
        <taxon>Eukaryota</taxon>
        <taxon>Fungi</taxon>
        <taxon>Dikarya</taxon>
        <taxon>Ascomycota</taxon>
        <taxon>Pezizomycotina</taxon>
        <taxon>Sordariomycetes</taxon>
        <taxon>Hypocreomycetidae</taxon>
        <taxon>Hypocreales</taxon>
        <taxon>Nectriaceae</taxon>
        <taxon>Fusarium</taxon>
        <taxon>Fusarium fujikuroi species complex</taxon>
    </lineage>
</organism>
<keyword evidence="2" id="KW-1185">Reference proteome</keyword>
<dbReference type="AlphaFoldDB" id="A0A1L7V5J0"/>
<dbReference type="EMBL" id="FJOF01000002">
    <property type="protein sequence ID" value="CZR36121.1"/>
    <property type="molecule type" value="Genomic_DNA"/>
</dbReference>
<dbReference type="VEuPathDB" id="FungiDB:FPRO_03619"/>
<evidence type="ECO:0000313" key="2">
    <source>
        <dbReference type="Proteomes" id="UP000183971"/>
    </source>
</evidence>
<dbReference type="Proteomes" id="UP000183971">
    <property type="component" value="Unassembled WGS sequence"/>
</dbReference>
<reference evidence="2" key="1">
    <citation type="journal article" date="2016" name="Genome Biol. Evol.">
        <title>Comparative 'omics' of the Fusarium fujikuroi species complex highlights differences in genetic potential and metabolite synthesis.</title>
        <authorList>
            <person name="Niehaus E.-M."/>
            <person name="Muensterkoetter M."/>
            <person name="Proctor R.H."/>
            <person name="Brown D.W."/>
            <person name="Sharon A."/>
            <person name="Idan Y."/>
            <person name="Oren-Young L."/>
            <person name="Sieber C.M."/>
            <person name="Novak O."/>
            <person name="Pencik A."/>
            <person name="Tarkowska D."/>
            <person name="Hromadova K."/>
            <person name="Freeman S."/>
            <person name="Maymon M."/>
            <person name="Elazar M."/>
            <person name="Youssef S.A."/>
            <person name="El-Shabrawy E.S.M."/>
            <person name="Shalaby A.B.A."/>
            <person name="Houterman P."/>
            <person name="Brock N.L."/>
            <person name="Burkhardt I."/>
            <person name="Tsavkelova E.A."/>
            <person name="Dickschat J.S."/>
            <person name="Galuszka P."/>
            <person name="Gueldener U."/>
            <person name="Tudzynski B."/>
        </authorList>
    </citation>
    <scope>NUCLEOTIDE SEQUENCE [LARGE SCALE GENOMIC DNA]</scope>
    <source>
        <strain evidence="2">ET1</strain>
    </source>
</reference>
<dbReference type="GeneID" id="42048504"/>